<dbReference type="GO" id="GO:0009228">
    <property type="term" value="P:thiamine biosynthetic process"/>
    <property type="evidence" value="ECO:0007669"/>
    <property type="project" value="UniProtKB-KW"/>
</dbReference>
<evidence type="ECO:0000256" key="5">
    <source>
        <dbReference type="ARBA" id="ARBA00022723"/>
    </source>
</evidence>
<keyword evidence="4 11" id="KW-0808">Transferase</keyword>
<proteinExistence type="inferred from homology"/>
<keyword evidence="13" id="KW-1185">Reference proteome</keyword>
<evidence type="ECO:0000256" key="11">
    <source>
        <dbReference type="HAMAP-Rule" id="MF_00228"/>
    </source>
</evidence>
<dbReference type="EC" id="2.7.1.50" evidence="11"/>
<dbReference type="EMBL" id="CP003243">
    <property type="protein sequence ID" value="AFC99816.1"/>
    <property type="molecule type" value="Genomic_DNA"/>
</dbReference>
<keyword evidence="5 11" id="KW-0479">Metal-binding</keyword>
<dbReference type="GO" id="GO:0004417">
    <property type="term" value="F:hydroxyethylthiazole kinase activity"/>
    <property type="evidence" value="ECO:0007669"/>
    <property type="project" value="UniProtKB-UniRule"/>
</dbReference>
<dbReference type="KEGG" id="mez:Mtc_1060"/>
<dbReference type="AlphaFoldDB" id="H8I6Y6"/>
<keyword evidence="8 11" id="KW-0067">ATP-binding</keyword>
<organism evidence="12 13">
    <name type="scientific">Methanocella conradii (strain DSM 24694 / JCM 17849 / CGMCC 1.5162 / HZ254)</name>
    <dbReference type="NCBI Taxonomy" id="1041930"/>
    <lineage>
        <taxon>Archaea</taxon>
        <taxon>Methanobacteriati</taxon>
        <taxon>Methanobacteriota</taxon>
        <taxon>Stenosarchaea group</taxon>
        <taxon>Methanomicrobia</taxon>
        <taxon>Methanocellales</taxon>
        <taxon>Methanocellaceae</taxon>
        <taxon>Methanocella</taxon>
    </lineage>
</organism>
<dbReference type="PRINTS" id="PR01099">
    <property type="entry name" value="HYETHTZKNASE"/>
</dbReference>
<evidence type="ECO:0000256" key="7">
    <source>
        <dbReference type="ARBA" id="ARBA00022777"/>
    </source>
</evidence>
<feature type="binding site" evidence="11">
    <location>
        <position position="121"/>
    </location>
    <ligand>
        <name>ATP</name>
        <dbReference type="ChEBI" id="CHEBI:30616"/>
    </ligand>
</feature>
<dbReference type="InterPro" id="IPR029056">
    <property type="entry name" value="Ribokinase-like"/>
</dbReference>
<sequence>MDNKTLAELLVEVRAKRPLIHHITNYVTVNDCANATICIGASPVMAHARDEVAEMVSMAGALVLNIGTLDDAQVDSMLIAGAKANGLGLPIILDPVGAGATRLRTATAYRLINDLDIAVVKGNAAEIAVLAGAEGNIKGVESYGISRDPLEVAKALAKKMGLVVAISGATDIVTDGRRALLIDNGHPLMGKVSGTGCMAASIIGSFCAVSRDYVTASAAGFAAFGLAGEKAASHCRGPASFKAALMDEIYGLTPESLIKEARVREA</sequence>
<dbReference type="Pfam" id="PF02110">
    <property type="entry name" value="HK"/>
    <property type="match status" value="1"/>
</dbReference>
<comment type="cofactor">
    <cofactor evidence="2 11">
        <name>Mg(2+)</name>
        <dbReference type="ChEBI" id="CHEBI:18420"/>
    </cofactor>
</comment>
<evidence type="ECO:0000256" key="2">
    <source>
        <dbReference type="ARBA" id="ARBA00001946"/>
    </source>
</evidence>
<keyword evidence="9 11" id="KW-0460">Magnesium</keyword>
<comment type="pathway">
    <text evidence="3 11">Cofactor biosynthesis; thiamine diphosphate biosynthesis; 4-methyl-5-(2-phosphoethyl)-thiazole from 5-(2-hydroxyethyl)-4-methylthiazole: step 1/1.</text>
</comment>
<dbReference type="UniPathway" id="UPA00060">
    <property type="reaction ID" value="UER00139"/>
</dbReference>
<dbReference type="Gene3D" id="3.40.1190.20">
    <property type="match status" value="1"/>
</dbReference>
<keyword evidence="10 11" id="KW-0784">Thiamine biosynthesis</keyword>
<dbReference type="InterPro" id="IPR000417">
    <property type="entry name" value="Hyethyz_kinase"/>
</dbReference>
<dbReference type="Proteomes" id="UP000005233">
    <property type="component" value="Chromosome"/>
</dbReference>
<evidence type="ECO:0000256" key="6">
    <source>
        <dbReference type="ARBA" id="ARBA00022741"/>
    </source>
</evidence>
<feature type="binding site" evidence="11">
    <location>
        <position position="167"/>
    </location>
    <ligand>
        <name>ATP</name>
        <dbReference type="ChEBI" id="CHEBI:30616"/>
    </ligand>
</feature>
<keyword evidence="6 11" id="KW-0547">Nucleotide-binding</keyword>
<gene>
    <name evidence="11 12" type="primary">thiM</name>
    <name evidence="12" type="ordered locus">Mtc_1060</name>
</gene>
<evidence type="ECO:0000256" key="10">
    <source>
        <dbReference type="ARBA" id="ARBA00022977"/>
    </source>
</evidence>
<comment type="similarity">
    <text evidence="11">Belongs to the Thz kinase family.</text>
</comment>
<accession>H8I6Y6</accession>
<evidence type="ECO:0000256" key="9">
    <source>
        <dbReference type="ARBA" id="ARBA00022842"/>
    </source>
</evidence>
<name>H8I6Y6_METCZ</name>
<dbReference type="HAMAP" id="MF_00228">
    <property type="entry name" value="Thz_kinase"/>
    <property type="match status" value="1"/>
</dbReference>
<evidence type="ECO:0000256" key="4">
    <source>
        <dbReference type="ARBA" id="ARBA00022679"/>
    </source>
</evidence>
<feature type="binding site" evidence="11">
    <location>
        <position position="45"/>
    </location>
    <ligand>
        <name>substrate</name>
    </ligand>
</feature>
<dbReference type="PIRSF" id="PIRSF000513">
    <property type="entry name" value="Thz_kinase"/>
    <property type="match status" value="1"/>
</dbReference>
<dbReference type="SUPFAM" id="SSF53613">
    <property type="entry name" value="Ribokinase-like"/>
    <property type="match status" value="1"/>
</dbReference>
<dbReference type="CDD" id="cd01170">
    <property type="entry name" value="THZ_kinase"/>
    <property type="match status" value="1"/>
</dbReference>
<dbReference type="GeneID" id="11971185"/>
<evidence type="ECO:0000313" key="13">
    <source>
        <dbReference type="Proteomes" id="UP000005233"/>
    </source>
</evidence>
<protein>
    <recommendedName>
        <fullName evidence="11">Hydroxyethylthiazole kinase</fullName>
        <ecNumber evidence="11">2.7.1.50</ecNumber>
    </recommendedName>
    <alternativeName>
        <fullName evidence="11">4-methyl-5-beta-hydroxyethylthiazole kinase</fullName>
        <shortName evidence="11">TH kinase</shortName>
        <shortName evidence="11">Thz kinase</shortName>
    </alternativeName>
</protein>
<dbReference type="GO" id="GO:0009229">
    <property type="term" value="P:thiamine diphosphate biosynthetic process"/>
    <property type="evidence" value="ECO:0007669"/>
    <property type="project" value="UniProtKB-UniRule"/>
</dbReference>
<evidence type="ECO:0000256" key="3">
    <source>
        <dbReference type="ARBA" id="ARBA00004868"/>
    </source>
</evidence>
<dbReference type="eggNOG" id="arCOG00019">
    <property type="taxonomic scope" value="Archaea"/>
</dbReference>
<keyword evidence="7 11" id="KW-0418">Kinase</keyword>
<dbReference type="STRING" id="1041930.Mtc_1060"/>
<dbReference type="GO" id="GO:0000287">
    <property type="term" value="F:magnesium ion binding"/>
    <property type="evidence" value="ECO:0007669"/>
    <property type="project" value="UniProtKB-UniRule"/>
</dbReference>
<dbReference type="OrthoDB" id="214286at2157"/>
<evidence type="ECO:0000256" key="8">
    <source>
        <dbReference type="ARBA" id="ARBA00022840"/>
    </source>
</evidence>
<dbReference type="GO" id="GO:0005524">
    <property type="term" value="F:ATP binding"/>
    <property type="evidence" value="ECO:0007669"/>
    <property type="project" value="UniProtKB-UniRule"/>
</dbReference>
<dbReference type="RefSeq" id="WP_014405654.1">
    <property type="nucleotide sequence ID" value="NC_017034.1"/>
</dbReference>
<dbReference type="NCBIfam" id="NF006830">
    <property type="entry name" value="PRK09355.1"/>
    <property type="match status" value="1"/>
</dbReference>
<comment type="catalytic activity">
    <reaction evidence="1 11">
        <text>5-(2-hydroxyethyl)-4-methylthiazole + ATP = 4-methyl-5-(2-phosphooxyethyl)-thiazole + ADP + H(+)</text>
        <dbReference type="Rhea" id="RHEA:24212"/>
        <dbReference type="ChEBI" id="CHEBI:15378"/>
        <dbReference type="ChEBI" id="CHEBI:17957"/>
        <dbReference type="ChEBI" id="CHEBI:30616"/>
        <dbReference type="ChEBI" id="CHEBI:58296"/>
        <dbReference type="ChEBI" id="CHEBI:456216"/>
        <dbReference type="EC" id="2.7.1.50"/>
    </reaction>
</comment>
<dbReference type="NCBIfam" id="TIGR00694">
    <property type="entry name" value="thiM"/>
    <property type="match status" value="1"/>
</dbReference>
<reference evidence="12 13" key="1">
    <citation type="journal article" date="2012" name="J. Bacteriol.">
        <title>Complete genome sequence of a thermophilic methanogen, Methanocella conradii HZ254, isolated from Chinese rice field soil.</title>
        <authorList>
            <person name="Lu Z."/>
            <person name="Lu Y."/>
        </authorList>
    </citation>
    <scope>NUCLEOTIDE SEQUENCE [LARGE SCALE GENOMIC DNA]</scope>
    <source>
        <strain evidence="13">DSM 24694 / JCM 17849 / CGMCC 1.5162 / HZ254</strain>
    </source>
</reference>
<evidence type="ECO:0000313" key="12">
    <source>
        <dbReference type="EMBL" id="AFC99816.1"/>
    </source>
</evidence>
<feature type="binding site" evidence="11">
    <location>
        <position position="194"/>
    </location>
    <ligand>
        <name>substrate</name>
    </ligand>
</feature>
<evidence type="ECO:0000256" key="1">
    <source>
        <dbReference type="ARBA" id="ARBA00001771"/>
    </source>
</evidence>
<dbReference type="HOGENOM" id="CLU_019943_0_1_2"/>
<comment type="function">
    <text evidence="11">Catalyzes the phosphorylation of the hydroxyl group of 4-methyl-5-beta-hydroxyethylthiazole (THZ).</text>
</comment>